<comment type="caution">
    <text evidence="2">The sequence shown here is derived from an EMBL/GenBank/DDBJ whole genome shotgun (WGS) entry which is preliminary data.</text>
</comment>
<name>A0ABR2BZB4_9ROSI</name>
<organism evidence="2 3">
    <name type="scientific">Hibiscus sabdariffa</name>
    <name type="common">roselle</name>
    <dbReference type="NCBI Taxonomy" id="183260"/>
    <lineage>
        <taxon>Eukaryota</taxon>
        <taxon>Viridiplantae</taxon>
        <taxon>Streptophyta</taxon>
        <taxon>Embryophyta</taxon>
        <taxon>Tracheophyta</taxon>
        <taxon>Spermatophyta</taxon>
        <taxon>Magnoliopsida</taxon>
        <taxon>eudicotyledons</taxon>
        <taxon>Gunneridae</taxon>
        <taxon>Pentapetalae</taxon>
        <taxon>rosids</taxon>
        <taxon>malvids</taxon>
        <taxon>Malvales</taxon>
        <taxon>Malvaceae</taxon>
        <taxon>Malvoideae</taxon>
        <taxon>Hibiscus</taxon>
    </lineage>
</organism>
<keyword evidence="3" id="KW-1185">Reference proteome</keyword>
<sequence length="262" mass="28118">MENYPLFNANGSTHHDDLLPPEILKLEEDGVINATIKDHSLVVGSTQEDADCNHKEPPSQKARSSEEGITKEGSTNYDSPIDAKMVPHKGKKASDSSASKGKYTLSVQILGMYGISCQGNASSYQSKIKDFAIPVGAPSDSSTSSKVNPCMEIIISPNPVAPSALVMTASCDSNILLNDLSTLDISTSRGRKRVFEHLDEGPESKRIQVINMLDEGVVELSPVDLPLIDASVKVFAGGYASLSFDFMTMAHSMVVLVVRSSQ</sequence>
<dbReference type="EMBL" id="JBBPBM010000072">
    <property type="protein sequence ID" value="KAK8512428.1"/>
    <property type="molecule type" value="Genomic_DNA"/>
</dbReference>
<feature type="region of interest" description="Disordered" evidence="1">
    <location>
        <begin position="45"/>
        <end position="98"/>
    </location>
</feature>
<dbReference type="Proteomes" id="UP001472677">
    <property type="component" value="Unassembled WGS sequence"/>
</dbReference>
<protein>
    <submittedName>
        <fullName evidence="2">Uncharacterized protein</fullName>
    </submittedName>
</protein>
<proteinExistence type="predicted"/>
<feature type="compositionally biased region" description="Basic and acidic residues" evidence="1">
    <location>
        <begin position="51"/>
        <end position="70"/>
    </location>
</feature>
<evidence type="ECO:0000313" key="2">
    <source>
        <dbReference type="EMBL" id="KAK8512428.1"/>
    </source>
</evidence>
<gene>
    <name evidence="2" type="ORF">V6N12_075007</name>
</gene>
<accession>A0ABR2BZB4</accession>
<reference evidence="2 3" key="1">
    <citation type="journal article" date="2024" name="G3 (Bethesda)">
        <title>Genome assembly of Hibiscus sabdariffa L. provides insights into metabolisms of medicinal natural products.</title>
        <authorList>
            <person name="Kim T."/>
        </authorList>
    </citation>
    <scope>NUCLEOTIDE SEQUENCE [LARGE SCALE GENOMIC DNA]</scope>
    <source>
        <strain evidence="2">TK-2024</strain>
        <tissue evidence="2">Old leaves</tissue>
    </source>
</reference>
<evidence type="ECO:0000313" key="3">
    <source>
        <dbReference type="Proteomes" id="UP001472677"/>
    </source>
</evidence>
<evidence type="ECO:0000256" key="1">
    <source>
        <dbReference type="SAM" id="MobiDB-lite"/>
    </source>
</evidence>